<evidence type="ECO:0000256" key="14">
    <source>
        <dbReference type="SAM" id="MobiDB-lite"/>
    </source>
</evidence>
<dbReference type="PANTHER" id="PTHR46059">
    <property type="entry name" value="BETA-GALACTOSIDE ALPHA-2,6-SIALYLTRANSFERASE"/>
    <property type="match status" value="1"/>
</dbReference>
<name>A0AAE0KRV3_9CHLO</name>
<evidence type="ECO:0000256" key="10">
    <source>
        <dbReference type="ARBA" id="ARBA00023157"/>
    </source>
</evidence>
<feature type="compositionally biased region" description="Low complexity" evidence="14">
    <location>
        <begin position="139"/>
        <end position="153"/>
    </location>
</feature>
<evidence type="ECO:0000256" key="8">
    <source>
        <dbReference type="ARBA" id="ARBA00023034"/>
    </source>
</evidence>
<evidence type="ECO:0000313" key="16">
    <source>
        <dbReference type="Proteomes" id="UP001190700"/>
    </source>
</evidence>
<keyword evidence="3" id="KW-0328">Glycosyltransferase</keyword>
<reference evidence="15 16" key="1">
    <citation type="journal article" date="2015" name="Genome Biol. Evol.">
        <title>Comparative Genomics of a Bacterivorous Green Alga Reveals Evolutionary Causalities and Consequences of Phago-Mixotrophic Mode of Nutrition.</title>
        <authorList>
            <person name="Burns J.A."/>
            <person name="Paasch A."/>
            <person name="Narechania A."/>
            <person name="Kim E."/>
        </authorList>
    </citation>
    <scope>NUCLEOTIDE SEQUENCE [LARGE SCALE GENOMIC DNA]</scope>
    <source>
        <strain evidence="15 16">PLY_AMNH</strain>
    </source>
</reference>
<keyword evidence="16" id="KW-1185">Reference proteome</keyword>
<keyword evidence="6" id="KW-0735">Signal-anchor</keyword>
<dbReference type="Gene3D" id="3.90.1480.20">
    <property type="entry name" value="Glycosyl transferase family 29"/>
    <property type="match status" value="1"/>
</dbReference>
<evidence type="ECO:0000256" key="13">
    <source>
        <dbReference type="ARBA" id="ARBA00034329"/>
    </source>
</evidence>
<evidence type="ECO:0000256" key="6">
    <source>
        <dbReference type="ARBA" id="ARBA00022968"/>
    </source>
</evidence>
<keyword evidence="7" id="KW-1133">Transmembrane helix</keyword>
<dbReference type="Proteomes" id="UP001190700">
    <property type="component" value="Unassembled WGS sequence"/>
</dbReference>
<evidence type="ECO:0000256" key="1">
    <source>
        <dbReference type="ARBA" id="ARBA00004447"/>
    </source>
</evidence>
<evidence type="ECO:0000256" key="9">
    <source>
        <dbReference type="ARBA" id="ARBA00023136"/>
    </source>
</evidence>
<comment type="caution">
    <text evidence="15">The sequence shown here is derived from an EMBL/GenBank/DDBJ whole genome shotgun (WGS) entry which is preliminary data.</text>
</comment>
<evidence type="ECO:0000256" key="4">
    <source>
        <dbReference type="ARBA" id="ARBA00022679"/>
    </source>
</evidence>
<dbReference type="PANTHER" id="PTHR46059:SF1">
    <property type="entry name" value="BETA-GALACTOSIDE ALPHA-2,6-SIALYLTRANSFERASE"/>
    <property type="match status" value="1"/>
</dbReference>
<keyword evidence="8" id="KW-0333">Golgi apparatus</keyword>
<feature type="region of interest" description="Disordered" evidence="14">
    <location>
        <begin position="53"/>
        <end position="155"/>
    </location>
</feature>
<evidence type="ECO:0000256" key="12">
    <source>
        <dbReference type="ARBA" id="ARBA00034249"/>
    </source>
</evidence>
<dbReference type="InterPro" id="IPR001675">
    <property type="entry name" value="Glyco_trans_29"/>
</dbReference>
<feature type="region of interest" description="Disordered" evidence="14">
    <location>
        <begin position="208"/>
        <end position="228"/>
    </location>
</feature>
<dbReference type="GO" id="GO:0032580">
    <property type="term" value="C:Golgi cisterna membrane"/>
    <property type="evidence" value="ECO:0007669"/>
    <property type="project" value="UniProtKB-SubCell"/>
</dbReference>
<dbReference type="AlphaFoldDB" id="A0AAE0KRV3"/>
<evidence type="ECO:0000256" key="3">
    <source>
        <dbReference type="ARBA" id="ARBA00022676"/>
    </source>
</evidence>
<accession>A0AAE0KRV3</accession>
<dbReference type="EMBL" id="LGRX02019783">
    <property type="protein sequence ID" value="KAK3258139.1"/>
    <property type="molecule type" value="Genomic_DNA"/>
</dbReference>
<sequence>MQVLYPAVAVIVVLALLMPVILYPSHGPLTIPAPPTTTVLSDEEVRAMLLKRIEDRTPKSSPPPTPTLRPIVATEADDEDIIQDQSSRPVGELRPKRKGNTLSYQASPWQPRSSADACGGAPVDFFPWNDPDHQEEALSPKGGSSPSAGTASSELNWTDTMSVAEYSLLTPPKEASDDGGDEHSNGSRRRLLSVQLKGSYSIAEHLGCRARPGRVPHQNTQGVGPRGIKKDVKASEMPLVRCLRDIRFCGAAEVAEAAGELKGVQMFRTLQDLKLSLGREPKFKSCALVGNGPSILKHPYGEYINQHEHVVRFNLAAFKKWQNHVGNKTSFWVLGHAPSTDLCCKGNNAGKVPPALLTQLPCSRVLIIHRPFHPPLMSVRDPGCVFAHV</sequence>
<protein>
    <recommendedName>
        <fullName evidence="13">beta-galactoside alpha-(2,6)-sialyltransferase</fullName>
        <ecNumber evidence="13">2.4.3.1</ecNumber>
    </recommendedName>
</protein>
<keyword evidence="11" id="KW-0325">Glycoprotein</keyword>
<dbReference type="Pfam" id="PF00777">
    <property type="entry name" value="Glyco_transf_29"/>
    <property type="match status" value="1"/>
</dbReference>
<keyword evidence="9" id="KW-0472">Membrane</keyword>
<evidence type="ECO:0000256" key="5">
    <source>
        <dbReference type="ARBA" id="ARBA00022692"/>
    </source>
</evidence>
<evidence type="ECO:0000256" key="11">
    <source>
        <dbReference type="ARBA" id="ARBA00023180"/>
    </source>
</evidence>
<evidence type="ECO:0000256" key="7">
    <source>
        <dbReference type="ARBA" id="ARBA00022989"/>
    </source>
</evidence>
<keyword evidence="4" id="KW-0808">Transferase</keyword>
<comment type="similarity">
    <text evidence="2">Belongs to the glycosyltransferase 29 family.</text>
</comment>
<gene>
    <name evidence="15" type="ORF">CYMTET_32803</name>
</gene>
<comment type="subcellular location">
    <subcellularLocation>
        <location evidence="1">Golgi apparatus</location>
        <location evidence="1">Golgi stack membrane</location>
        <topology evidence="1">Single-pass type II membrane protein</topology>
    </subcellularLocation>
</comment>
<organism evidence="15 16">
    <name type="scientific">Cymbomonas tetramitiformis</name>
    <dbReference type="NCBI Taxonomy" id="36881"/>
    <lineage>
        <taxon>Eukaryota</taxon>
        <taxon>Viridiplantae</taxon>
        <taxon>Chlorophyta</taxon>
        <taxon>Pyramimonadophyceae</taxon>
        <taxon>Pyramimonadales</taxon>
        <taxon>Pyramimonadaceae</taxon>
        <taxon>Cymbomonas</taxon>
    </lineage>
</organism>
<dbReference type="GO" id="GO:0003835">
    <property type="term" value="F:beta-galactoside alpha-2,6-sialyltransferase activity"/>
    <property type="evidence" value="ECO:0007669"/>
    <property type="project" value="UniProtKB-EC"/>
</dbReference>
<feature type="compositionally biased region" description="Polar residues" evidence="14">
    <location>
        <begin position="100"/>
        <end position="113"/>
    </location>
</feature>
<evidence type="ECO:0000256" key="2">
    <source>
        <dbReference type="ARBA" id="ARBA00006003"/>
    </source>
</evidence>
<keyword evidence="10" id="KW-1015">Disulfide bond</keyword>
<proteinExistence type="inferred from homology"/>
<keyword evidence="5" id="KW-0812">Transmembrane</keyword>
<comment type="catalytic activity">
    <reaction evidence="12">
        <text>a beta-D-galactoside + CMP-N-acetyl-beta-neuraminate = an N-acetyl-alpha-neuraminyl-(2-&gt;6)-beta-D-galactosyl derivative + CMP + H(+)</text>
        <dbReference type="Rhea" id="RHEA:52104"/>
        <dbReference type="ChEBI" id="CHEBI:15378"/>
        <dbReference type="ChEBI" id="CHEBI:28034"/>
        <dbReference type="ChEBI" id="CHEBI:57812"/>
        <dbReference type="ChEBI" id="CHEBI:60377"/>
        <dbReference type="ChEBI" id="CHEBI:136398"/>
        <dbReference type="EC" id="2.4.3.1"/>
    </reaction>
</comment>
<dbReference type="InterPro" id="IPR038578">
    <property type="entry name" value="GT29-like_sf"/>
</dbReference>
<evidence type="ECO:0000313" key="15">
    <source>
        <dbReference type="EMBL" id="KAK3258139.1"/>
    </source>
</evidence>
<dbReference type="EC" id="2.4.3.1" evidence="13"/>